<feature type="disulfide bond" evidence="4">
    <location>
        <begin position="717"/>
        <end position="726"/>
    </location>
</feature>
<keyword evidence="5" id="KW-0863">Zinc-finger</keyword>
<evidence type="ECO:0000256" key="5">
    <source>
        <dbReference type="PROSITE-ProRule" id="PRU00855"/>
    </source>
</evidence>
<name>A0AAF5D0J4_STRER</name>
<dbReference type="Proteomes" id="UP000035681">
    <property type="component" value="Unplaced"/>
</dbReference>
<feature type="disulfide bond" evidence="4">
    <location>
        <begin position="356"/>
        <end position="365"/>
    </location>
</feature>
<feature type="domain" description="Nanos-type" evidence="7">
    <location>
        <begin position="211"/>
        <end position="279"/>
    </location>
</feature>
<evidence type="ECO:0000259" key="7">
    <source>
        <dbReference type="PROSITE" id="PS51522"/>
    </source>
</evidence>
<proteinExistence type="inferred from homology"/>
<dbReference type="NCBIfam" id="TIGR00044">
    <property type="entry name" value="YggS family pyridoxal phosphate-dependent enzyme"/>
    <property type="match status" value="1"/>
</dbReference>
<reference evidence="9" key="1">
    <citation type="submission" date="2024-02" db="UniProtKB">
        <authorList>
            <consortium name="WormBaseParasite"/>
        </authorList>
    </citation>
    <scope>IDENTIFICATION</scope>
</reference>
<dbReference type="PANTHER" id="PTHR10146:SF14">
    <property type="entry name" value="PYRIDOXAL PHOSPHATE HOMEOSTASIS PROTEIN"/>
    <property type="match status" value="1"/>
</dbReference>
<feature type="domain" description="EGF-like" evidence="6">
    <location>
        <begin position="468"/>
        <end position="506"/>
    </location>
</feature>
<feature type="domain" description="EGF-like" evidence="6">
    <location>
        <begin position="690"/>
        <end position="727"/>
    </location>
</feature>
<dbReference type="SUPFAM" id="SSF51419">
    <property type="entry name" value="PLP-binding barrel"/>
    <property type="match status" value="1"/>
</dbReference>
<dbReference type="Gene3D" id="4.10.60.30">
    <property type="entry name" value="Nanos, RNA-binding domain"/>
    <property type="match status" value="1"/>
</dbReference>
<dbReference type="SUPFAM" id="SSF57196">
    <property type="entry name" value="EGF/Laminin"/>
    <property type="match status" value="3"/>
</dbReference>
<dbReference type="InterPro" id="IPR029066">
    <property type="entry name" value="PLP-binding_barrel"/>
</dbReference>
<evidence type="ECO:0000256" key="1">
    <source>
        <dbReference type="ARBA" id="ARBA00022898"/>
    </source>
</evidence>
<dbReference type="PROSITE" id="PS01186">
    <property type="entry name" value="EGF_2"/>
    <property type="match status" value="2"/>
</dbReference>
<keyword evidence="5" id="KW-0694">RNA-binding</keyword>
<dbReference type="InterPro" id="IPR001881">
    <property type="entry name" value="EGF-like_Ca-bd_dom"/>
</dbReference>
<dbReference type="Pfam" id="PF00008">
    <property type="entry name" value="EGF"/>
    <property type="match status" value="1"/>
</dbReference>
<dbReference type="GO" id="GO:0003723">
    <property type="term" value="F:RNA binding"/>
    <property type="evidence" value="ECO:0007669"/>
    <property type="project" value="UniProtKB-UniRule"/>
</dbReference>
<organism evidence="8 9">
    <name type="scientific">Strongyloides stercoralis</name>
    <name type="common">Threadworm</name>
    <dbReference type="NCBI Taxonomy" id="6248"/>
    <lineage>
        <taxon>Eukaryota</taxon>
        <taxon>Metazoa</taxon>
        <taxon>Ecdysozoa</taxon>
        <taxon>Nematoda</taxon>
        <taxon>Chromadorea</taxon>
        <taxon>Rhabditida</taxon>
        <taxon>Tylenchina</taxon>
        <taxon>Panagrolaimomorpha</taxon>
        <taxon>Strongyloidoidea</taxon>
        <taxon>Strongyloididae</taxon>
        <taxon>Strongyloides</taxon>
    </lineage>
</organism>
<dbReference type="WBParaSite" id="TCONS_00004590.p1">
    <property type="protein sequence ID" value="TCONS_00004590.p1"/>
    <property type="gene ID" value="XLOC_002281"/>
</dbReference>
<evidence type="ECO:0000313" key="9">
    <source>
        <dbReference type="WBParaSite" id="TCONS_00004590.p1"/>
    </source>
</evidence>
<dbReference type="Pfam" id="PF01168">
    <property type="entry name" value="Ala_racemase_N"/>
    <property type="match status" value="1"/>
</dbReference>
<dbReference type="GO" id="GO:0008270">
    <property type="term" value="F:zinc ion binding"/>
    <property type="evidence" value="ECO:0007669"/>
    <property type="project" value="UniProtKB-KW"/>
</dbReference>
<keyword evidence="4" id="KW-0245">EGF-like domain</keyword>
<dbReference type="GO" id="GO:0006417">
    <property type="term" value="P:regulation of translation"/>
    <property type="evidence" value="ECO:0007669"/>
    <property type="project" value="UniProtKB-UniRule"/>
</dbReference>
<evidence type="ECO:0000256" key="2">
    <source>
        <dbReference type="ARBA" id="ARBA00023157"/>
    </source>
</evidence>
<dbReference type="Pfam" id="PF05741">
    <property type="entry name" value="zf-nanos"/>
    <property type="match status" value="1"/>
</dbReference>
<dbReference type="InterPro" id="IPR000152">
    <property type="entry name" value="EGF-type_Asp/Asn_hydroxyl_site"/>
</dbReference>
<comment type="similarity">
    <text evidence="5">Belongs to the nanos family.</text>
</comment>
<dbReference type="PROSITE" id="PS00010">
    <property type="entry name" value="ASX_HYDROXYL"/>
    <property type="match status" value="1"/>
</dbReference>
<dbReference type="InterPro" id="IPR024161">
    <property type="entry name" value="Znf_nanos-typ"/>
</dbReference>
<dbReference type="PROSITE" id="PS50026">
    <property type="entry name" value="EGF_3"/>
    <property type="match status" value="4"/>
</dbReference>
<feature type="disulfide bond" evidence="4">
    <location>
        <begin position="496"/>
        <end position="505"/>
    </location>
</feature>
<sequence length="1137" mass="129295">MQNMYSYEYDLKPLDYCGTSSFIKDSLKRYEANECERLIQESFHASFKDDDVLPSSLDTLFDMSMFEKIQNSSVSGKVPCNNSISKQLFPSNLNEQFFSQHNCSGIFGGKEYNSKGISGISNNISGIVPTICGQNFMGSHDFAKLWHPLLNSTMLDKGNNISSLKMKSSTTRDPFTSMLSKPMSQLNLHDNGQNSNLKSQSTTKCLKQTFHCSFCFNNERVRCERQKVEFNANNPKGLWNKHNNKNDKGIVTCPFLRKLVCPSCGATGDFAHTRRHCPLIMIVLNYEYYCMRGKIGGKKESIETSPTIFKSIKDGVNKRIMRKTALNNVYQPCKLPDICLNGGTCINTGNDFECHCSSHYYGKHCQYVADLRNCLNNKCFVLKNDEGEIILQSTCYSLEKSVNVSNPDLRIYNTYKLNENEKELNKYVKSNYQFSSTLDPETKAYIEVQYGCWCPKGRSGYFCEYETINENCNYNTCNNHGQPEYDEKKKSCKCICEDGWRGLFCDQETKCKNIICGNGGYCNPNTGKCNCISEKDVFKNYPIEVEGNNCETVKLKHENFKMKIPCKASFLEYTKSLTEIRYNSNIIDKVVNLADIYQLIKNCNENRKNNKLPSDCEEILSTRNCYGQNSICILKIWHAPLVKPGYELNYTGNPEIDIRIRSKKTNSWPTVIPSCICEDNRAGVFCELENVNPCNSNPCQNDGKCIPLKYLDYKCNCINGTSGKNCEIIDPCFKNPCEWPGSTCVRKQQIIGMTVSYKYDCICPQTDSHKRVCQNSAQGACKNHKCKNNGHCALCPDSNGNSDSCSENDIIQGYRCICPFGHNGKYCEKDGNVCDYNLCQKNSTCEVEKNNPLNYKCNCKPGYTGKLCRLLTDWCAFKGNLLCGKNGNLIVKMVSKLTPLEIQKLNFGYNSVTKTISECSKKFNKNVTLVAVSKYYSAEHIKYLYLEHNVRVFAESRIQNFQEKAVYLEKCCPDIKWHFIGKLQANKLNKLLNIKNIDMIQTIEDKKYATLLNETATKLNYDDKSLNVMVQVNVSGEDQKQGCNPNEVTDILNHIIENCPKLNLSGLMMIGEKHDSNEKEKAAEEFNMLRKIKCDIEEKDKKFSLKLSMGMSNDYDIAIECGSDYVRVGTNLFNPEI</sequence>
<dbReference type="CDD" id="cd00054">
    <property type="entry name" value="EGF_CA"/>
    <property type="match status" value="2"/>
</dbReference>
<dbReference type="HAMAP" id="MF_02087">
    <property type="entry name" value="PLP_homeostasis"/>
    <property type="match status" value="1"/>
</dbReference>
<dbReference type="PROSITE" id="PS01211">
    <property type="entry name" value="UPF0001"/>
    <property type="match status" value="1"/>
</dbReference>
<dbReference type="GO" id="GO:0005509">
    <property type="term" value="F:calcium ion binding"/>
    <property type="evidence" value="ECO:0007669"/>
    <property type="project" value="InterPro"/>
</dbReference>
<dbReference type="FunFam" id="3.20.20.10:FF:000018">
    <property type="entry name" value="Pyridoxal phosphate homeostasis protein"/>
    <property type="match status" value="1"/>
</dbReference>
<keyword evidence="5" id="KW-0862">Zinc</keyword>
<dbReference type="PROSITE" id="PS51522">
    <property type="entry name" value="ZF_NANOS"/>
    <property type="match status" value="1"/>
</dbReference>
<dbReference type="Gene3D" id="2.10.25.10">
    <property type="entry name" value="Laminin"/>
    <property type="match status" value="3"/>
</dbReference>
<keyword evidence="8" id="KW-1185">Reference proteome</keyword>
<protein>
    <recommendedName>
        <fullName evidence="3">Pyridoxal phosphate homeostasis protein</fullName>
        <shortName evidence="3">PLP homeostasis protein</shortName>
    </recommendedName>
</protein>
<keyword evidence="5" id="KW-0810">Translation regulation</keyword>
<dbReference type="AlphaFoldDB" id="A0AAF5D0J4"/>
<dbReference type="SMART" id="SM00179">
    <property type="entry name" value="EGF_CA"/>
    <property type="match status" value="3"/>
</dbReference>
<dbReference type="InterPro" id="IPR011078">
    <property type="entry name" value="PyrdxlP_homeostasis"/>
</dbReference>
<dbReference type="PROSITE" id="PS00022">
    <property type="entry name" value="EGF_1"/>
    <property type="match status" value="5"/>
</dbReference>
<dbReference type="GO" id="GO:0030170">
    <property type="term" value="F:pyridoxal phosphate binding"/>
    <property type="evidence" value="ECO:0007669"/>
    <property type="project" value="UniProtKB-UniRule"/>
</dbReference>
<keyword evidence="2 4" id="KW-1015">Disulfide bond</keyword>
<dbReference type="InterPro" id="IPR000742">
    <property type="entry name" value="EGF"/>
</dbReference>
<evidence type="ECO:0000259" key="6">
    <source>
        <dbReference type="PROSITE" id="PS50026"/>
    </source>
</evidence>
<feature type="disulfide bond" evidence="4">
    <location>
        <begin position="859"/>
        <end position="868"/>
    </location>
</feature>
<feature type="domain" description="EGF-like" evidence="6">
    <location>
        <begin position="830"/>
        <end position="869"/>
    </location>
</feature>
<comment type="function">
    <text evidence="3">Pyridoxal 5'-phosphate (PLP)-binding protein, which may be involved in intracellular homeostatic regulation of pyridoxal 5'-phosphate (PLP), the active form of vitamin B6.</text>
</comment>
<keyword evidence="5" id="KW-0479">Metal-binding</keyword>
<dbReference type="InterPro" id="IPR001608">
    <property type="entry name" value="Ala_racemase_N"/>
</dbReference>
<feature type="domain" description="EGF-like" evidence="6">
    <location>
        <begin position="329"/>
        <end position="366"/>
    </location>
</feature>
<evidence type="ECO:0000256" key="3">
    <source>
        <dbReference type="HAMAP-Rule" id="MF_03225"/>
    </source>
</evidence>
<dbReference type="SMART" id="SM00181">
    <property type="entry name" value="EGF"/>
    <property type="match status" value="7"/>
</dbReference>
<dbReference type="InterPro" id="IPR038129">
    <property type="entry name" value="Nanos_sf"/>
</dbReference>
<accession>A0AAF5D0J4</accession>
<keyword evidence="1 3" id="KW-0663">Pyridoxal phosphate</keyword>
<evidence type="ECO:0000256" key="4">
    <source>
        <dbReference type="PROSITE-ProRule" id="PRU00076"/>
    </source>
</evidence>
<feature type="disulfide bond" evidence="4">
    <location>
        <begin position="477"/>
        <end position="494"/>
    </location>
</feature>
<dbReference type="PANTHER" id="PTHR10146">
    <property type="entry name" value="PROLINE SYNTHETASE CO-TRANSCRIBED BACTERIAL HOMOLOG PROTEIN"/>
    <property type="match status" value="1"/>
</dbReference>
<comment type="similarity">
    <text evidence="3">Belongs to the pyridoxal phosphate-binding protein YggS/PROSC family.</text>
</comment>
<evidence type="ECO:0000313" key="8">
    <source>
        <dbReference type="Proteomes" id="UP000035681"/>
    </source>
</evidence>
<comment type="caution">
    <text evidence="4">Lacks conserved residue(s) required for the propagation of feature annotation.</text>
</comment>
<feature type="modified residue" description="N6-(pyridoxal phosphate)lysine" evidence="3">
    <location>
        <position position="934"/>
    </location>
</feature>
<dbReference type="Gene3D" id="3.20.20.10">
    <property type="entry name" value="Alanine racemase"/>
    <property type="match status" value="1"/>
</dbReference>